<dbReference type="RefSeq" id="WP_227622851.1">
    <property type="nucleotide sequence ID" value="NZ_JAJEQO010000016.1"/>
</dbReference>
<dbReference type="SUPFAM" id="SSF53335">
    <property type="entry name" value="S-adenosyl-L-methionine-dependent methyltransferases"/>
    <property type="match status" value="1"/>
</dbReference>
<dbReference type="Gene3D" id="3.40.50.150">
    <property type="entry name" value="Vaccinia Virus protein VP39"/>
    <property type="match status" value="1"/>
</dbReference>
<dbReference type="Pfam" id="PF02384">
    <property type="entry name" value="N6_Mtase"/>
    <property type="match status" value="1"/>
</dbReference>
<keyword evidence="5" id="KW-0680">Restriction system</keyword>
<evidence type="ECO:0000256" key="6">
    <source>
        <dbReference type="ARBA" id="ARBA00047942"/>
    </source>
</evidence>
<dbReference type="InterPro" id="IPR051537">
    <property type="entry name" value="DNA_Adenine_Mtase"/>
</dbReference>
<dbReference type="PANTHER" id="PTHR42933:SF3">
    <property type="entry name" value="TYPE I RESTRICTION ENZYME MJAVIII METHYLASE SUBUNIT"/>
    <property type="match status" value="1"/>
</dbReference>
<accession>A0ABS8FH60</accession>
<dbReference type="PANTHER" id="PTHR42933">
    <property type="entry name" value="SLR6095 PROTEIN"/>
    <property type="match status" value="1"/>
</dbReference>
<sequence length="285" mass="32140">MAKATAVRNIRDDHQKAFLKIFNSLCGRFNRWQVWQDFVMVTAIEISNATDKQNAPERTKTYQTIISKYSDAEQEKFAELLGEVIMGMEQNLDQDFLGELYMLCELGNDASGQFFTPYDVCRCMVEISGESNPAAENAGFFSVADPACGAGALLIAFANLCRRKNICYHDKVLFVAQDIDLTVGLMCYIQLSFLGCAGYVVIGNTITEPSTAYDHRGLLPAGPQSRVWYTPFFSTDIWYLRRQWAQIELLMKPVCHQPEQSEPEPLKDDATPPLCETKTGQLTFF</sequence>
<keyword evidence="2 8" id="KW-0489">Methyltransferase</keyword>
<dbReference type="EC" id="2.1.1.72" evidence="1"/>
<name>A0ABS8FH60_9FIRM</name>
<evidence type="ECO:0000256" key="2">
    <source>
        <dbReference type="ARBA" id="ARBA00022603"/>
    </source>
</evidence>
<feature type="domain" description="DNA methylase adenine-specific" evidence="7">
    <location>
        <begin position="107"/>
        <end position="212"/>
    </location>
</feature>
<keyword evidence="3" id="KW-0808">Transferase</keyword>
<evidence type="ECO:0000256" key="1">
    <source>
        <dbReference type="ARBA" id="ARBA00011900"/>
    </source>
</evidence>
<proteinExistence type="predicted"/>
<evidence type="ECO:0000313" key="9">
    <source>
        <dbReference type="Proteomes" id="UP001199236"/>
    </source>
</evidence>
<evidence type="ECO:0000313" key="8">
    <source>
        <dbReference type="EMBL" id="MCC2213885.1"/>
    </source>
</evidence>
<dbReference type="GO" id="GO:0032259">
    <property type="term" value="P:methylation"/>
    <property type="evidence" value="ECO:0007669"/>
    <property type="project" value="UniProtKB-KW"/>
</dbReference>
<comment type="catalytic activity">
    <reaction evidence="6">
        <text>a 2'-deoxyadenosine in DNA + S-adenosyl-L-methionine = an N(6)-methyl-2'-deoxyadenosine in DNA + S-adenosyl-L-homocysteine + H(+)</text>
        <dbReference type="Rhea" id="RHEA:15197"/>
        <dbReference type="Rhea" id="RHEA-COMP:12418"/>
        <dbReference type="Rhea" id="RHEA-COMP:12419"/>
        <dbReference type="ChEBI" id="CHEBI:15378"/>
        <dbReference type="ChEBI" id="CHEBI:57856"/>
        <dbReference type="ChEBI" id="CHEBI:59789"/>
        <dbReference type="ChEBI" id="CHEBI:90615"/>
        <dbReference type="ChEBI" id="CHEBI:90616"/>
        <dbReference type="EC" id="2.1.1.72"/>
    </reaction>
</comment>
<evidence type="ECO:0000256" key="4">
    <source>
        <dbReference type="ARBA" id="ARBA00022691"/>
    </source>
</evidence>
<dbReference type="Proteomes" id="UP001199236">
    <property type="component" value="Unassembled WGS sequence"/>
</dbReference>
<protein>
    <recommendedName>
        <fullName evidence="1">site-specific DNA-methyltransferase (adenine-specific)</fullName>
        <ecNumber evidence="1">2.1.1.72</ecNumber>
    </recommendedName>
</protein>
<reference evidence="8 9" key="1">
    <citation type="submission" date="2021-10" db="EMBL/GenBank/DDBJ databases">
        <title>Anaerobic single-cell dispensing facilitates the cultivation of human gut bacteria.</title>
        <authorList>
            <person name="Afrizal A."/>
        </authorList>
    </citation>
    <scope>NUCLEOTIDE SEQUENCE [LARGE SCALE GENOMIC DNA]</scope>
    <source>
        <strain evidence="8 9">CLA-AA-H223</strain>
    </source>
</reference>
<evidence type="ECO:0000256" key="5">
    <source>
        <dbReference type="ARBA" id="ARBA00022747"/>
    </source>
</evidence>
<keyword evidence="9" id="KW-1185">Reference proteome</keyword>
<evidence type="ECO:0000259" key="7">
    <source>
        <dbReference type="Pfam" id="PF02384"/>
    </source>
</evidence>
<dbReference type="PRINTS" id="PR00507">
    <property type="entry name" value="N12N6MTFRASE"/>
</dbReference>
<evidence type="ECO:0000256" key="3">
    <source>
        <dbReference type="ARBA" id="ARBA00022679"/>
    </source>
</evidence>
<gene>
    <name evidence="8" type="ORF">LKD34_10355</name>
</gene>
<dbReference type="EMBL" id="JAJEQO010000016">
    <property type="protein sequence ID" value="MCC2213885.1"/>
    <property type="molecule type" value="Genomic_DNA"/>
</dbReference>
<organism evidence="8 9">
    <name type="scientific">Faecalibacterium hominis</name>
    <name type="common">ex Afrizal et al. 2022</name>
    <dbReference type="NCBI Taxonomy" id="2881265"/>
    <lineage>
        <taxon>Bacteria</taxon>
        <taxon>Bacillati</taxon>
        <taxon>Bacillota</taxon>
        <taxon>Clostridia</taxon>
        <taxon>Eubacteriales</taxon>
        <taxon>Oscillospiraceae</taxon>
        <taxon>Faecalibacterium</taxon>
    </lineage>
</organism>
<keyword evidence="4" id="KW-0949">S-adenosyl-L-methionine</keyword>
<comment type="caution">
    <text evidence="8">The sequence shown here is derived from an EMBL/GenBank/DDBJ whole genome shotgun (WGS) entry which is preliminary data.</text>
</comment>
<dbReference type="InterPro" id="IPR003356">
    <property type="entry name" value="DNA_methylase_A-5"/>
</dbReference>
<dbReference type="GO" id="GO:0008168">
    <property type="term" value="F:methyltransferase activity"/>
    <property type="evidence" value="ECO:0007669"/>
    <property type="project" value="UniProtKB-KW"/>
</dbReference>
<dbReference type="InterPro" id="IPR029063">
    <property type="entry name" value="SAM-dependent_MTases_sf"/>
</dbReference>